<dbReference type="RefSeq" id="WP_368496177.1">
    <property type="nucleotide sequence ID" value="NZ_CP162511.1"/>
</dbReference>
<protein>
    <submittedName>
        <fullName evidence="1">Pyridoxamine 5'-phosphate oxidase family protein</fullName>
    </submittedName>
</protein>
<name>A0AB39BBX7_9MICO</name>
<dbReference type="Gene3D" id="2.30.110.10">
    <property type="entry name" value="Electron Transport, Fmn-binding Protein, Chain A"/>
    <property type="match status" value="1"/>
</dbReference>
<dbReference type="InterPro" id="IPR012349">
    <property type="entry name" value="Split_barrel_FMN-bd"/>
</dbReference>
<reference evidence="1" key="1">
    <citation type="submission" date="2024-05" db="EMBL/GenBank/DDBJ databases">
        <title>Herbiconiux sp. A18JL235.</title>
        <authorList>
            <person name="Zhang G."/>
        </authorList>
    </citation>
    <scope>NUCLEOTIDE SEQUENCE</scope>
    <source>
        <strain evidence="1">A18JL235</strain>
    </source>
</reference>
<dbReference type="AlphaFoldDB" id="A0AB39BBX7"/>
<dbReference type="Pfam" id="PF12900">
    <property type="entry name" value="Pyridox_ox_2"/>
    <property type="match status" value="1"/>
</dbReference>
<dbReference type="SUPFAM" id="SSF50475">
    <property type="entry name" value="FMN-binding split barrel"/>
    <property type="match status" value="1"/>
</dbReference>
<gene>
    <name evidence="1" type="ORF">ABFY20_10385</name>
</gene>
<dbReference type="InterPro" id="IPR024747">
    <property type="entry name" value="Pyridox_Oxase-rel"/>
</dbReference>
<proteinExistence type="predicted"/>
<sequence length="152" mass="17086">MSWTTRPHEIDAADVVETLGHEECWRLLAATSFGRLAVADEDGADIFPINHLVNDQLIYFRSAPGTKIVSLTERPGVAFETDGTENRQRWSVVLRGTARRLDVDAEIEASGVGALHTFTRSTKWNYFVISPRTLTGVRFTTEPDHRTRKDNS</sequence>
<dbReference type="EMBL" id="CP162511">
    <property type="protein sequence ID" value="XDI03759.1"/>
    <property type="molecule type" value="Genomic_DNA"/>
</dbReference>
<evidence type="ECO:0000313" key="1">
    <source>
        <dbReference type="EMBL" id="XDI03759.1"/>
    </source>
</evidence>
<accession>A0AB39BBX7</accession>
<organism evidence="1">
    <name type="scientific">Herbiconiux sp. A18JL235</name>
    <dbReference type="NCBI Taxonomy" id="3152363"/>
    <lineage>
        <taxon>Bacteria</taxon>
        <taxon>Bacillati</taxon>
        <taxon>Actinomycetota</taxon>
        <taxon>Actinomycetes</taxon>
        <taxon>Micrococcales</taxon>
        <taxon>Microbacteriaceae</taxon>
        <taxon>Herbiconiux</taxon>
    </lineage>
</organism>